<dbReference type="Pfam" id="PF04408">
    <property type="entry name" value="WHD_HA2"/>
    <property type="match status" value="1"/>
</dbReference>
<dbReference type="AlphaFoldDB" id="A0A8X7TCH5"/>
<keyword evidence="6" id="KW-0067">ATP-binding</keyword>
<evidence type="ECO:0000313" key="14">
    <source>
        <dbReference type="EMBL" id="KAF6057939.1"/>
    </source>
</evidence>
<evidence type="ECO:0000256" key="6">
    <source>
        <dbReference type="ARBA" id="ARBA00022840"/>
    </source>
</evidence>
<proteinExistence type="predicted"/>
<feature type="domain" description="Helicase ATP-binding" evidence="12">
    <location>
        <begin position="329"/>
        <end position="496"/>
    </location>
</feature>
<feature type="region of interest" description="Disordered" evidence="10">
    <location>
        <begin position="173"/>
        <end position="206"/>
    </location>
</feature>
<dbReference type="Gene3D" id="2.40.50.140">
    <property type="entry name" value="Nucleic acid-binding proteins"/>
    <property type="match status" value="1"/>
</dbReference>
<evidence type="ECO:0000256" key="5">
    <source>
        <dbReference type="ARBA" id="ARBA00022806"/>
    </source>
</evidence>
<dbReference type="Pfam" id="PF00271">
    <property type="entry name" value="Helicase_C"/>
    <property type="match status" value="1"/>
</dbReference>
<dbReference type="InterPro" id="IPR001650">
    <property type="entry name" value="Helicase_C-like"/>
</dbReference>
<comment type="catalytic activity">
    <reaction evidence="9">
        <text>ATP + H2O = ADP + phosphate + H(+)</text>
        <dbReference type="Rhea" id="RHEA:13065"/>
        <dbReference type="ChEBI" id="CHEBI:15377"/>
        <dbReference type="ChEBI" id="CHEBI:15378"/>
        <dbReference type="ChEBI" id="CHEBI:30616"/>
        <dbReference type="ChEBI" id="CHEBI:43474"/>
        <dbReference type="ChEBI" id="CHEBI:456216"/>
        <dbReference type="EC" id="3.6.4.13"/>
    </reaction>
</comment>
<dbReference type="FunFam" id="1.20.120.1080:FF:000001">
    <property type="entry name" value="Pre-mRNA-splicing factor ATP-dependent RNA helicase"/>
    <property type="match status" value="1"/>
</dbReference>
<dbReference type="FunFam" id="3.40.50.300:FF:000615">
    <property type="entry name" value="pre-mRNA-splicing factor ATP-dependent RNA helicase DEAH7"/>
    <property type="match status" value="1"/>
</dbReference>
<evidence type="ECO:0000256" key="10">
    <source>
        <dbReference type="SAM" id="MobiDB-lite"/>
    </source>
</evidence>
<dbReference type="Gene3D" id="3.40.50.300">
    <property type="entry name" value="P-loop containing nucleotide triphosphate hydrolases"/>
    <property type="match status" value="2"/>
</dbReference>
<dbReference type="Pfam" id="PF00270">
    <property type="entry name" value="DEAD"/>
    <property type="match status" value="1"/>
</dbReference>
<evidence type="ECO:0000259" key="11">
    <source>
        <dbReference type="PROSITE" id="PS50126"/>
    </source>
</evidence>
<protein>
    <recommendedName>
        <fullName evidence="1">RNA helicase</fullName>
        <ecNumber evidence="1">3.6.4.13</ecNumber>
    </recommendedName>
</protein>
<dbReference type="SMART" id="SM00490">
    <property type="entry name" value="HELICc"/>
    <property type="match status" value="1"/>
</dbReference>
<keyword evidence="8" id="KW-0539">Nucleus</keyword>
<keyword evidence="3" id="KW-0547">Nucleotide-binding</keyword>
<reference evidence="14" key="1">
    <citation type="submission" date="2020-03" db="EMBL/GenBank/DDBJ databases">
        <title>FDA dAtabase for Regulatory Grade micrObial Sequences (FDA-ARGOS): Supporting development and validation of Infectious Disease Dx tests.</title>
        <authorList>
            <person name="Campos J."/>
            <person name="Goldberg B."/>
            <person name="Tallon L."/>
            <person name="Sadzewicz L."/>
            <person name="Vavikolanu K."/>
            <person name="Mehta A."/>
            <person name="Aluvathingal J."/>
            <person name="Nadendla S."/>
            <person name="Nandy P."/>
            <person name="Geyer C."/>
            <person name="Yan Y."/>
            <person name="Sichtig H."/>
        </authorList>
    </citation>
    <scope>NUCLEOTIDE SEQUENCE [LARGE SCALE GENOMIC DNA]</scope>
    <source>
        <strain evidence="14">FDAARGOS_652</strain>
    </source>
</reference>
<keyword evidence="5" id="KW-0347">Helicase</keyword>
<keyword evidence="4" id="KW-0378">Hydrolase</keyword>
<evidence type="ECO:0000256" key="9">
    <source>
        <dbReference type="ARBA" id="ARBA00047984"/>
    </source>
</evidence>
<dbReference type="SMART" id="SM00316">
    <property type="entry name" value="S1"/>
    <property type="match status" value="1"/>
</dbReference>
<dbReference type="InterPro" id="IPR011709">
    <property type="entry name" value="DEAD-box_helicase_OB_fold"/>
</dbReference>
<evidence type="ECO:0000256" key="8">
    <source>
        <dbReference type="ARBA" id="ARBA00023242"/>
    </source>
</evidence>
<dbReference type="InterPro" id="IPR011545">
    <property type="entry name" value="DEAD/DEAH_box_helicase_dom"/>
</dbReference>
<evidence type="ECO:0000256" key="4">
    <source>
        <dbReference type="ARBA" id="ARBA00022801"/>
    </source>
</evidence>
<dbReference type="GO" id="GO:0071013">
    <property type="term" value="C:catalytic step 2 spliceosome"/>
    <property type="evidence" value="ECO:0007669"/>
    <property type="project" value="TreeGrafter"/>
</dbReference>
<comment type="caution">
    <text evidence="14">The sequence shown here is derived from an EMBL/GenBank/DDBJ whole genome shotgun (WGS) entry which is preliminary data.</text>
</comment>
<dbReference type="PROSITE" id="PS50126">
    <property type="entry name" value="S1"/>
    <property type="match status" value="1"/>
</dbReference>
<dbReference type="GO" id="GO:0016787">
    <property type="term" value="F:hydrolase activity"/>
    <property type="evidence" value="ECO:0007669"/>
    <property type="project" value="UniProtKB-KW"/>
</dbReference>
<dbReference type="GO" id="GO:0003724">
    <property type="term" value="F:RNA helicase activity"/>
    <property type="evidence" value="ECO:0007669"/>
    <property type="project" value="UniProtKB-EC"/>
</dbReference>
<feature type="domain" description="S1 motif" evidence="11">
    <location>
        <begin position="99"/>
        <end position="168"/>
    </location>
</feature>
<dbReference type="EMBL" id="JABWAB010000003">
    <property type="protein sequence ID" value="KAF6057939.1"/>
    <property type="molecule type" value="Genomic_DNA"/>
</dbReference>
<dbReference type="GO" id="GO:0065003">
    <property type="term" value="P:protein-containing complex assembly"/>
    <property type="evidence" value="ECO:0007669"/>
    <property type="project" value="UniProtKB-ARBA"/>
</dbReference>
<evidence type="ECO:0000259" key="13">
    <source>
        <dbReference type="PROSITE" id="PS51194"/>
    </source>
</evidence>
<dbReference type="InterPro" id="IPR007502">
    <property type="entry name" value="Helicase-assoc_dom"/>
</dbReference>
<evidence type="ECO:0000256" key="1">
    <source>
        <dbReference type="ARBA" id="ARBA00012552"/>
    </source>
</evidence>
<feature type="region of interest" description="Disordered" evidence="10">
    <location>
        <begin position="958"/>
        <end position="977"/>
    </location>
</feature>
<dbReference type="InterPro" id="IPR002464">
    <property type="entry name" value="DNA/RNA_helicase_DEAH_CS"/>
</dbReference>
<dbReference type="PROSITE" id="PS51192">
    <property type="entry name" value="HELICASE_ATP_BIND_1"/>
    <property type="match status" value="1"/>
</dbReference>
<dbReference type="Gene3D" id="1.20.120.1080">
    <property type="match status" value="1"/>
</dbReference>
<sequence length="977" mass="110523">MTTIQNGEARVNLQRDIIKKHLHLHDDESIKLTLNFLAELHSKSSSSFQAFHERVKQNGGEDFDATFLREIYSSLGQSQLEGRNDGAFHVRSTPETFLGQVFEGKVISIRPYGAFIRFNNTSGLCHISQVSYDGSRTTSVDMQPNQKVYVKVINEGHDNGGRISLSMRGINQNTGIDESQERSSVSEEWTSRPSETHSTTPSDRLHHELEIDTEIELNDARPSFLKNKGFTETPSMNKVLSMDGVMTKAAENGSDFARKFREEKLQKEKEKNKASHQQIDPLANKEKTEQVISEWKKSHKLTSFQKPTKLTIEEQKKSLPVYDMRANLIQMIRDNQFVVIVGETGSGKTTQIVQYIYEEGLNVVQGESRIIGCTQPRRVAATSVAKRVSEEVGCTLGDEVGYNVRFDDKTTSKTMIKYMTDGMLEREALTDPEMSKYAIIMLDEAHERTIATDVLFALLKKAALANPNLKIIVTSATLDSEKFSKFFNNCPILTIPGRTYPVEVLYTKEPEMDYLSAALDTVIQIHISEPNGDILVFLTGQEEIDTSCEVLAERAKVLGDSAPELIILPVYSALPAEMQARIFEPTPPGSRKVILATNIAETSITIDGIYYVVDPGYVKLNGYDPKSGMDTLKITPISKAQANQRSGRAGRTGPGKCYRLYTEQSYIKEMLPNTVPEIQRQNLSHTILMLKAIGIDDVLHFEFMDPPSKNSMMTSLEDLYMLEALDDDGELTLLGRKMADFPMEPALAKTLIQSVDLNCTEEILTIVAMLSVQTVFHRPKEKQNLADQRKARFHSTKGDHLTLLNVYNRWCASKYSKDWCRDNFIQERSMRHAKEVRRQLQTIMTKHKYPVNSCGNDLDAIRKTLCCGYFKNVAKRDSGEGYKTLSKNETVYLHPSSSQFGKNPEYLLYHAIVMTSREYMHCVTVIDPEWLCQYAPKYFKLADPYSQAKKKQKIVPLASFGNRNQKKPLGWRPGKKK</sequence>
<dbReference type="FunFam" id="3.40.50.300:FF:000101">
    <property type="entry name" value="Pre-mRNA-splicing factor ATP-dependent RNA helicase"/>
    <property type="match status" value="1"/>
</dbReference>
<feature type="compositionally biased region" description="Polar residues" evidence="10">
    <location>
        <begin position="186"/>
        <end position="202"/>
    </location>
</feature>
<dbReference type="Proteomes" id="UP000590412">
    <property type="component" value="Unassembled WGS sequence"/>
</dbReference>
<name>A0A8X7TCH5_CANPA</name>
<evidence type="ECO:0000256" key="3">
    <source>
        <dbReference type="ARBA" id="ARBA00022741"/>
    </source>
</evidence>
<keyword evidence="7" id="KW-0508">mRNA splicing</keyword>
<dbReference type="Pfam" id="PF00575">
    <property type="entry name" value="S1"/>
    <property type="match status" value="1"/>
</dbReference>
<evidence type="ECO:0000256" key="2">
    <source>
        <dbReference type="ARBA" id="ARBA00022664"/>
    </source>
</evidence>
<evidence type="ECO:0000313" key="15">
    <source>
        <dbReference type="Proteomes" id="UP000590412"/>
    </source>
</evidence>
<gene>
    <name evidence="14" type="ORF">FOB60_002494</name>
</gene>
<dbReference type="EC" id="3.6.4.13" evidence="1"/>
<dbReference type="SUPFAM" id="SSF50249">
    <property type="entry name" value="Nucleic acid-binding proteins"/>
    <property type="match status" value="1"/>
</dbReference>
<evidence type="ECO:0000256" key="7">
    <source>
        <dbReference type="ARBA" id="ARBA00023187"/>
    </source>
</evidence>
<dbReference type="InterPro" id="IPR027417">
    <property type="entry name" value="P-loop_NTPase"/>
</dbReference>
<dbReference type="CDD" id="cd18791">
    <property type="entry name" value="SF2_C_RHA"/>
    <property type="match status" value="1"/>
</dbReference>
<dbReference type="InterPro" id="IPR014001">
    <property type="entry name" value="Helicase_ATP-bd"/>
</dbReference>
<dbReference type="PROSITE" id="PS51194">
    <property type="entry name" value="HELICASE_CTER"/>
    <property type="match status" value="1"/>
</dbReference>
<dbReference type="InterPro" id="IPR012340">
    <property type="entry name" value="NA-bd_OB-fold"/>
</dbReference>
<accession>A0A8X7TCH5</accession>
<feature type="domain" description="Helicase C-terminal" evidence="13">
    <location>
        <begin position="521"/>
        <end position="694"/>
    </location>
</feature>
<dbReference type="GO" id="GO:0000390">
    <property type="term" value="P:spliceosomal complex disassembly"/>
    <property type="evidence" value="ECO:0007669"/>
    <property type="project" value="TreeGrafter"/>
</dbReference>
<dbReference type="GO" id="GO:0005684">
    <property type="term" value="C:U2-type spliceosomal complex"/>
    <property type="evidence" value="ECO:0007669"/>
    <property type="project" value="UniProtKB-ARBA"/>
</dbReference>
<dbReference type="PROSITE" id="PS00690">
    <property type="entry name" value="DEAH_ATP_HELICASE"/>
    <property type="match status" value="1"/>
</dbReference>
<dbReference type="Pfam" id="PF21010">
    <property type="entry name" value="HA2_C"/>
    <property type="match status" value="1"/>
</dbReference>
<dbReference type="InterPro" id="IPR048333">
    <property type="entry name" value="HA2_WH"/>
</dbReference>
<dbReference type="Pfam" id="PF07717">
    <property type="entry name" value="OB_NTP_bind"/>
    <property type="match status" value="1"/>
</dbReference>
<keyword evidence="2" id="KW-0507">mRNA processing</keyword>
<dbReference type="GO" id="GO:0003723">
    <property type="term" value="F:RNA binding"/>
    <property type="evidence" value="ECO:0007669"/>
    <property type="project" value="TreeGrafter"/>
</dbReference>
<organism evidence="14 15">
    <name type="scientific">Candida parapsilosis</name>
    <name type="common">Yeast</name>
    <dbReference type="NCBI Taxonomy" id="5480"/>
    <lineage>
        <taxon>Eukaryota</taxon>
        <taxon>Fungi</taxon>
        <taxon>Dikarya</taxon>
        <taxon>Ascomycota</taxon>
        <taxon>Saccharomycotina</taxon>
        <taxon>Pichiomycetes</taxon>
        <taxon>Debaryomycetaceae</taxon>
        <taxon>Candida/Lodderomyces clade</taxon>
        <taxon>Candida</taxon>
    </lineage>
</organism>
<dbReference type="PANTHER" id="PTHR18934:SF85">
    <property type="entry name" value="ATP-DEPENDENT RNA HELICASE DHX8"/>
    <property type="match status" value="1"/>
</dbReference>
<evidence type="ECO:0000259" key="12">
    <source>
        <dbReference type="PROSITE" id="PS51192"/>
    </source>
</evidence>
<dbReference type="SMART" id="SM00847">
    <property type="entry name" value="HA2"/>
    <property type="match status" value="1"/>
</dbReference>
<dbReference type="SMART" id="SM00487">
    <property type="entry name" value="DEXDc"/>
    <property type="match status" value="1"/>
</dbReference>
<dbReference type="PANTHER" id="PTHR18934">
    <property type="entry name" value="ATP-DEPENDENT RNA HELICASE"/>
    <property type="match status" value="1"/>
</dbReference>
<dbReference type="InterPro" id="IPR003029">
    <property type="entry name" value="S1_domain"/>
</dbReference>
<dbReference type="SUPFAM" id="SSF52540">
    <property type="entry name" value="P-loop containing nucleoside triphosphate hydrolases"/>
    <property type="match status" value="1"/>
</dbReference>
<dbReference type="GO" id="GO:0005524">
    <property type="term" value="F:ATP binding"/>
    <property type="evidence" value="ECO:0007669"/>
    <property type="project" value="UniProtKB-KW"/>
</dbReference>